<keyword evidence="6" id="KW-1133">Transmembrane helix</keyword>
<keyword evidence="6" id="KW-0472">Membrane</keyword>
<dbReference type="PANTHER" id="PTHR45138:SF9">
    <property type="entry name" value="DIGUANYLATE CYCLASE DGCM-RELATED"/>
    <property type="match status" value="1"/>
</dbReference>
<dbReference type="NCBIfam" id="TIGR00254">
    <property type="entry name" value="GGDEF"/>
    <property type="match status" value="1"/>
</dbReference>
<dbReference type="Pfam" id="PF00990">
    <property type="entry name" value="GGDEF"/>
    <property type="match status" value="1"/>
</dbReference>
<dbReference type="InterPro" id="IPR050469">
    <property type="entry name" value="Diguanylate_Cyclase"/>
</dbReference>
<evidence type="ECO:0000256" key="6">
    <source>
        <dbReference type="SAM" id="Phobius"/>
    </source>
</evidence>
<accession>A0A2T2Y379</accession>
<dbReference type="SMART" id="SM00267">
    <property type="entry name" value="GGDEF"/>
    <property type="match status" value="1"/>
</dbReference>
<evidence type="ECO:0000256" key="2">
    <source>
        <dbReference type="ARBA" id="ARBA00004665"/>
    </source>
</evidence>
<evidence type="ECO:0000313" key="9">
    <source>
        <dbReference type="Proteomes" id="UP000240892"/>
    </source>
</evidence>
<comment type="cofactor">
    <cofactor evidence="1">
        <name>Mg(2+)</name>
        <dbReference type="ChEBI" id="CHEBI:18420"/>
    </cofactor>
</comment>
<dbReference type="AlphaFoldDB" id="A0A2T2Y379"/>
<keyword evidence="6" id="KW-0812">Transmembrane</keyword>
<comment type="pathway">
    <text evidence="2">Purine metabolism; 3',5'-cyclic di-GMP biosynthesis.</text>
</comment>
<evidence type="ECO:0000259" key="7">
    <source>
        <dbReference type="PROSITE" id="PS50887"/>
    </source>
</evidence>
<evidence type="ECO:0000256" key="3">
    <source>
        <dbReference type="ARBA" id="ARBA00012528"/>
    </source>
</evidence>
<dbReference type="GO" id="GO:0005525">
    <property type="term" value="F:GTP binding"/>
    <property type="evidence" value="ECO:0007669"/>
    <property type="project" value="UniProtKB-KW"/>
</dbReference>
<dbReference type="InterPro" id="IPR029787">
    <property type="entry name" value="Nucleotide_cyclase"/>
</dbReference>
<dbReference type="CDD" id="cd01949">
    <property type="entry name" value="GGDEF"/>
    <property type="match status" value="1"/>
</dbReference>
<gene>
    <name evidence="8" type="ORF">C8256_10350</name>
</gene>
<comment type="catalytic activity">
    <reaction evidence="5">
        <text>2 GTP = 3',3'-c-di-GMP + 2 diphosphate</text>
        <dbReference type="Rhea" id="RHEA:24898"/>
        <dbReference type="ChEBI" id="CHEBI:33019"/>
        <dbReference type="ChEBI" id="CHEBI:37565"/>
        <dbReference type="ChEBI" id="CHEBI:58805"/>
        <dbReference type="EC" id="2.7.7.65"/>
    </reaction>
</comment>
<keyword evidence="4" id="KW-0342">GTP-binding</keyword>
<comment type="caution">
    <text evidence="8">The sequence shown here is derived from an EMBL/GenBank/DDBJ whole genome shotgun (WGS) entry which is preliminary data.</text>
</comment>
<evidence type="ECO:0000313" key="8">
    <source>
        <dbReference type="EMBL" id="PSR46967.1"/>
    </source>
</evidence>
<keyword evidence="9" id="KW-1185">Reference proteome</keyword>
<feature type="transmembrane region" description="Helical" evidence="6">
    <location>
        <begin position="312"/>
        <end position="335"/>
    </location>
</feature>
<keyword evidence="4" id="KW-0547">Nucleotide-binding</keyword>
<feature type="domain" description="GGDEF" evidence="7">
    <location>
        <begin position="365"/>
        <end position="491"/>
    </location>
</feature>
<name>A0A2T2Y379_9ENTR</name>
<evidence type="ECO:0000256" key="4">
    <source>
        <dbReference type="ARBA" id="ARBA00023134"/>
    </source>
</evidence>
<dbReference type="EMBL" id="PYHO01000006">
    <property type="protein sequence ID" value="PSR46967.1"/>
    <property type="molecule type" value="Genomic_DNA"/>
</dbReference>
<dbReference type="Proteomes" id="UP000240892">
    <property type="component" value="Unassembled WGS sequence"/>
</dbReference>
<dbReference type="PROSITE" id="PS50887">
    <property type="entry name" value="GGDEF"/>
    <property type="match status" value="1"/>
</dbReference>
<organism evidence="8 9">
    <name type="scientific">Kluyvera genomosp. 2</name>
    <dbReference type="NCBI Taxonomy" id="2774054"/>
    <lineage>
        <taxon>Bacteria</taxon>
        <taxon>Pseudomonadati</taxon>
        <taxon>Pseudomonadota</taxon>
        <taxon>Gammaproteobacteria</taxon>
        <taxon>Enterobacterales</taxon>
        <taxon>Enterobacteriaceae</taxon>
        <taxon>Kluyvera</taxon>
    </lineage>
</organism>
<proteinExistence type="predicted"/>
<evidence type="ECO:0000256" key="1">
    <source>
        <dbReference type="ARBA" id="ARBA00001946"/>
    </source>
</evidence>
<protein>
    <recommendedName>
        <fullName evidence="3">diguanylate cyclase</fullName>
        <ecNumber evidence="3">2.7.7.65</ecNumber>
    </recommendedName>
</protein>
<reference evidence="8 9" key="1">
    <citation type="submission" date="2018-03" db="EMBL/GenBank/DDBJ databases">
        <title>First report of an OXA-48+CTX-M-M-producing Kluyvera ascorbata clone recovered from patients admitted in a University Hospital in Madrid, Spain.</title>
        <authorList>
            <person name="Hernandez-Garcia M."/>
            <person name="Leon-Sampedro R."/>
            <person name="Perez-Viso B."/>
            <person name="Morosini M.I."/>
            <person name="Lopez-Fresnena N."/>
            <person name="Coque T.M."/>
            <person name="Bonten M."/>
            <person name="Malhotra-Kumar S."/>
            <person name="Ruiz-Garbajosa P."/>
            <person name="Canton R."/>
        </authorList>
    </citation>
    <scope>NUCLEOTIDE SEQUENCE [LARGE SCALE GENOMIC DNA]</scope>
    <source>
        <strain evidence="8 9">KA2</strain>
    </source>
</reference>
<dbReference type="InterPro" id="IPR043128">
    <property type="entry name" value="Rev_trsase/Diguanyl_cyclase"/>
</dbReference>
<dbReference type="EC" id="2.7.7.65" evidence="3"/>
<dbReference type="PANTHER" id="PTHR45138">
    <property type="entry name" value="REGULATORY COMPONENTS OF SENSORY TRANSDUCTION SYSTEM"/>
    <property type="match status" value="1"/>
</dbReference>
<evidence type="ECO:0000256" key="5">
    <source>
        <dbReference type="ARBA" id="ARBA00034247"/>
    </source>
</evidence>
<sequence>MRIIQDSLRKKQALLASALMTLGLICVTLFILYSRAMSQVNEGINALQNQMTEMFNDNELIADATGVRFQQISSHAMCGEADIFEARGSAWGINANPQALDLQRGAMVARTQERRGRCMYLAAEFVRQKSHALNPALKDIHRYVIASDASWFYWFNASDSVPFNFDTSQMANNLRKFFSEPEPFYDRVLQTSVLKKSRSSTDFYDDKITGSKAYSVVSYIYDLSEGEASNHIVAYLVYDLSSPQLMSALKEAFNNRVQDGLILGFQNRRTGELLCIVNDCSWLDNYHTHTVSSRYEIKYALPFWSFLGEDPAAITTLTLAPVLLILLFILIRFHLNRADLRFYRDALTGCFTRNIFSVIQQRSLPYMTVILFDCNKFKSINDSYGHQVGDLALQAIAGRMLDSVRANGDWVIRSGGDEFIVLLSRTDVAHAHMVAERIASGIAMLPFSVQGTPVPLSVSWGVASCRDSLDEAIQQADAEMYQMKKRRGERG</sequence>
<dbReference type="GO" id="GO:0052621">
    <property type="term" value="F:diguanylate cyclase activity"/>
    <property type="evidence" value="ECO:0007669"/>
    <property type="project" value="UniProtKB-EC"/>
</dbReference>
<dbReference type="RefSeq" id="WP_106926445.1">
    <property type="nucleotide sequence ID" value="NZ_CABMMU010000006.1"/>
</dbReference>
<feature type="transmembrane region" description="Helical" evidence="6">
    <location>
        <begin position="12"/>
        <end position="33"/>
    </location>
</feature>
<dbReference type="InterPro" id="IPR000160">
    <property type="entry name" value="GGDEF_dom"/>
</dbReference>
<dbReference type="Gene3D" id="3.30.70.270">
    <property type="match status" value="1"/>
</dbReference>
<dbReference type="SUPFAM" id="SSF55073">
    <property type="entry name" value="Nucleotide cyclase"/>
    <property type="match status" value="1"/>
</dbReference>